<dbReference type="Gene3D" id="3.40.50.300">
    <property type="entry name" value="P-loop containing nucleotide triphosphate hydrolases"/>
    <property type="match status" value="1"/>
</dbReference>
<dbReference type="Proteomes" id="UP000596742">
    <property type="component" value="Unassembled WGS sequence"/>
</dbReference>
<reference evidence="2" key="1">
    <citation type="submission" date="2018-11" db="EMBL/GenBank/DDBJ databases">
        <authorList>
            <person name="Alioto T."/>
            <person name="Alioto T."/>
        </authorList>
    </citation>
    <scope>NUCLEOTIDE SEQUENCE</scope>
</reference>
<dbReference type="AlphaFoldDB" id="A0A8B6E9K7"/>
<evidence type="ECO:0000313" key="2">
    <source>
        <dbReference type="EMBL" id="VDI31752.1"/>
    </source>
</evidence>
<sequence>MRNQEKVLDKKKRVRTQQLPSCKETKALSQLQPTSGKKPKAQVPTTRKPTTGGGKANTAPETPAVPKPKSNRGRPKLYNIQCTHCELKLSKSEEKEHYLTVHNTSTKNKNGGSGQKGKKNKSKSAALGKFFITTKYHLKYFNARVVAGKIPTRTWTVKRINLNAAMENGKCTLCLQKFLRTRFFKRNYFLAHYVRKHFCTMSLSAKSKHKRRHYQPAKTVISGFRSCYSLKYTHANIRPRITTVEKEVTQTNKGRTLLVSSNVVKKYKLHSLRGYGFKCGMNPKTGHNEVYRSIAKRYAMGNEVGIGSFHHCHGYVETSRKKMKLETFRRFFVRRNRFLTDISAVRNSKKSIKYTTKEDQRAIVTNIDLEETNNRFQFETIHQLYRDNMSAFNSCLYASTKCSTPFKKNAFNDYLNYRCDQYSLSKAVDRCEPHINKHLLERLQATVKKGIWVYGPPDTGKSCTVLWFTQGNHYEIPQVINQFVLDTWERQKYILCDDLTAPSAERMRGMINQLTDDRGLCQGERKGGRKFLVEIDKFIVTSNDAPPTWEGFDRRFEVIYLEGPPQLSQEQYVPSGVDRSPNNAAVQNTLSLL</sequence>
<dbReference type="OrthoDB" id="10395405at2759"/>
<gene>
    <name evidence="2" type="ORF">MGAL_10B013572</name>
</gene>
<protein>
    <submittedName>
        <fullName evidence="2">Uncharacterized protein</fullName>
    </submittedName>
</protein>
<accession>A0A8B6E9K7</accession>
<keyword evidence="3" id="KW-1185">Reference proteome</keyword>
<proteinExistence type="predicted"/>
<organism evidence="2 3">
    <name type="scientific">Mytilus galloprovincialis</name>
    <name type="common">Mediterranean mussel</name>
    <dbReference type="NCBI Taxonomy" id="29158"/>
    <lineage>
        <taxon>Eukaryota</taxon>
        <taxon>Metazoa</taxon>
        <taxon>Spiralia</taxon>
        <taxon>Lophotrochozoa</taxon>
        <taxon>Mollusca</taxon>
        <taxon>Bivalvia</taxon>
        <taxon>Autobranchia</taxon>
        <taxon>Pteriomorphia</taxon>
        <taxon>Mytilida</taxon>
        <taxon>Mytiloidea</taxon>
        <taxon>Mytilidae</taxon>
        <taxon>Mytilinae</taxon>
        <taxon>Mytilus</taxon>
    </lineage>
</organism>
<dbReference type="InterPro" id="IPR027417">
    <property type="entry name" value="P-loop_NTPase"/>
</dbReference>
<dbReference type="SUPFAM" id="SSF52540">
    <property type="entry name" value="P-loop containing nucleoside triphosphate hydrolases"/>
    <property type="match status" value="1"/>
</dbReference>
<dbReference type="EMBL" id="UYJE01004823">
    <property type="protein sequence ID" value="VDI31752.1"/>
    <property type="molecule type" value="Genomic_DNA"/>
</dbReference>
<evidence type="ECO:0000256" key="1">
    <source>
        <dbReference type="SAM" id="MobiDB-lite"/>
    </source>
</evidence>
<comment type="caution">
    <text evidence="2">The sequence shown here is derived from an EMBL/GenBank/DDBJ whole genome shotgun (WGS) entry which is preliminary data.</text>
</comment>
<feature type="region of interest" description="Disordered" evidence="1">
    <location>
        <begin position="100"/>
        <end position="121"/>
    </location>
</feature>
<feature type="region of interest" description="Disordered" evidence="1">
    <location>
        <begin position="1"/>
        <end position="76"/>
    </location>
</feature>
<evidence type="ECO:0000313" key="3">
    <source>
        <dbReference type="Proteomes" id="UP000596742"/>
    </source>
</evidence>
<name>A0A8B6E9K7_MYTGA</name>